<protein>
    <recommendedName>
        <fullName evidence="7">Small ribosomal subunit protein mS29</fullName>
    </recommendedName>
</protein>
<evidence type="ECO:0000256" key="1">
    <source>
        <dbReference type="ARBA" id="ARBA00004173"/>
    </source>
</evidence>
<dbReference type="AlphaFoldDB" id="A0AAW1UAW0"/>
<dbReference type="InterPro" id="IPR019368">
    <property type="entry name" value="Ribosomal_mS29"/>
</dbReference>
<evidence type="ECO:0000256" key="6">
    <source>
        <dbReference type="ARBA" id="ARBA00023274"/>
    </source>
</evidence>
<dbReference type="GO" id="GO:0005763">
    <property type="term" value="C:mitochondrial small ribosomal subunit"/>
    <property type="evidence" value="ECO:0007669"/>
    <property type="project" value="TreeGrafter"/>
</dbReference>
<dbReference type="PANTHER" id="PTHR12810:SF0">
    <property type="entry name" value="SMALL RIBOSOMAL SUBUNIT PROTEIN MS29"/>
    <property type="match status" value="1"/>
</dbReference>
<gene>
    <name evidence="8" type="ORF">WA026_020082</name>
</gene>
<sequence>MLKSVSSIHTGICSKLIRTLSTALNVHPPEKLDNFRCYESNPVNHTIHNVAQFYSLPPEDKALLFRHGGLPKTFETQCKTFNETCIMIRKPALDVINSLKNIDYSKPPCKFVLYGVKGSGRSLSLAHILHFGYKSGYLLVHVPWVGDWMRRCKESSTSVMEKDYIDLNIDAAMWLTHFKKQNEHLLVNKELKLCQEYVWNKRESTNKGAPLTELIDFGINRIKYASYCVVVLAEEIKQLSKAGVCKTLVAIDGYNAFFYPQTRIFKEKKEVVHPSKVTLTKAFLNLSYFNWNNAAIVLTVDEIAIGQDDYPSNLPRYLLDKEGFEHLDPFVPIPVENYSSKEFLSCMEYYKERKWIQYYPGMEEELAFISNSNPYKLLELSASL</sequence>
<accession>A0AAW1UAW0</accession>
<evidence type="ECO:0000256" key="3">
    <source>
        <dbReference type="ARBA" id="ARBA00022946"/>
    </source>
</evidence>
<dbReference type="PRINTS" id="PR01716">
    <property type="entry name" value="DEATHASSOCP3"/>
</dbReference>
<organism evidence="8 9">
    <name type="scientific">Henosepilachna vigintioctopunctata</name>
    <dbReference type="NCBI Taxonomy" id="420089"/>
    <lineage>
        <taxon>Eukaryota</taxon>
        <taxon>Metazoa</taxon>
        <taxon>Ecdysozoa</taxon>
        <taxon>Arthropoda</taxon>
        <taxon>Hexapoda</taxon>
        <taxon>Insecta</taxon>
        <taxon>Pterygota</taxon>
        <taxon>Neoptera</taxon>
        <taxon>Endopterygota</taxon>
        <taxon>Coleoptera</taxon>
        <taxon>Polyphaga</taxon>
        <taxon>Cucujiformia</taxon>
        <taxon>Coccinelloidea</taxon>
        <taxon>Coccinellidae</taxon>
        <taxon>Epilachninae</taxon>
        <taxon>Epilachnini</taxon>
        <taxon>Henosepilachna</taxon>
    </lineage>
</organism>
<evidence type="ECO:0000313" key="8">
    <source>
        <dbReference type="EMBL" id="KAK9877852.1"/>
    </source>
</evidence>
<dbReference type="GO" id="GO:0003735">
    <property type="term" value="F:structural constituent of ribosome"/>
    <property type="evidence" value="ECO:0007669"/>
    <property type="project" value="TreeGrafter"/>
</dbReference>
<evidence type="ECO:0000313" key="9">
    <source>
        <dbReference type="Proteomes" id="UP001431783"/>
    </source>
</evidence>
<comment type="similarity">
    <text evidence="2">Belongs to the mitochondrion-specific ribosomal protein mS29 family.</text>
</comment>
<keyword evidence="4" id="KW-0689">Ribosomal protein</keyword>
<keyword evidence="6" id="KW-0687">Ribonucleoprotein</keyword>
<reference evidence="8 9" key="1">
    <citation type="submission" date="2023-03" db="EMBL/GenBank/DDBJ databases">
        <title>Genome insight into feeding habits of ladybird beetles.</title>
        <authorList>
            <person name="Li H.-S."/>
            <person name="Huang Y.-H."/>
            <person name="Pang H."/>
        </authorList>
    </citation>
    <scope>NUCLEOTIDE SEQUENCE [LARGE SCALE GENOMIC DNA]</scope>
    <source>
        <strain evidence="8">SYSU_2023b</strain>
        <tissue evidence="8">Whole body</tissue>
    </source>
</reference>
<evidence type="ECO:0000256" key="2">
    <source>
        <dbReference type="ARBA" id="ARBA00009863"/>
    </source>
</evidence>
<dbReference type="InterPro" id="IPR008092">
    <property type="entry name" value="Ribosomal_mS29_met"/>
</dbReference>
<proteinExistence type="inferred from homology"/>
<dbReference type="GO" id="GO:0006915">
    <property type="term" value="P:apoptotic process"/>
    <property type="evidence" value="ECO:0007669"/>
    <property type="project" value="InterPro"/>
</dbReference>
<comment type="caution">
    <text evidence="8">The sequence shown here is derived from an EMBL/GenBank/DDBJ whole genome shotgun (WGS) entry which is preliminary data.</text>
</comment>
<dbReference type="Pfam" id="PF10236">
    <property type="entry name" value="DAP3"/>
    <property type="match status" value="1"/>
</dbReference>
<dbReference type="Proteomes" id="UP001431783">
    <property type="component" value="Unassembled WGS sequence"/>
</dbReference>
<keyword evidence="9" id="KW-1185">Reference proteome</keyword>
<evidence type="ECO:0000256" key="4">
    <source>
        <dbReference type="ARBA" id="ARBA00022980"/>
    </source>
</evidence>
<keyword evidence="3" id="KW-0809">Transit peptide</keyword>
<name>A0AAW1UAW0_9CUCU</name>
<dbReference type="EMBL" id="JARQZJ010000044">
    <property type="protein sequence ID" value="KAK9877852.1"/>
    <property type="molecule type" value="Genomic_DNA"/>
</dbReference>
<dbReference type="PANTHER" id="PTHR12810">
    <property type="entry name" value="MITOCHONDRIAL 28S RIBOSOMAL PROTEIN S29"/>
    <property type="match status" value="1"/>
</dbReference>
<comment type="subcellular location">
    <subcellularLocation>
        <location evidence="1">Mitochondrion</location>
    </subcellularLocation>
</comment>
<keyword evidence="5" id="KW-0496">Mitochondrion</keyword>
<evidence type="ECO:0000256" key="5">
    <source>
        <dbReference type="ARBA" id="ARBA00023128"/>
    </source>
</evidence>
<evidence type="ECO:0000256" key="7">
    <source>
        <dbReference type="ARBA" id="ARBA00035140"/>
    </source>
</evidence>